<dbReference type="Proteomes" id="UP000315750">
    <property type="component" value="Chromosome"/>
</dbReference>
<feature type="region of interest" description="Disordered" evidence="1">
    <location>
        <begin position="305"/>
        <end position="348"/>
    </location>
</feature>
<evidence type="ECO:0000256" key="1">
    <source>
        <dbReference type="SAM" id="MobiDB-lite"/>
    </source>
</evidence>
<keyword evidence="2" id="KW-0472">Membrane</keyword>
<organism evidence="3 4">
    <name type="scientific">Aeoliella mucimassa</name>
    <dbReference type="NCBI Taxonomy" id="2527972"/>
    <lineage>
        <taxon>Bacteria</taxon>
        <taxon>Pseudomonadati</taxon>
        <taxon>Planctomycetota</taxon>
        <taxon>Planctomycetia</taxon>
        <taxon>Pirellulales</taxon>
        <taxon>Lacipirellulaceae</taxon>
        <taxon>Aeoliella</taxon>
    </lineage>
</organism>
<feature type="transmembrane region" description="Helical" evidence="2">
    <location>
        <begin position="14"/>
        <end position="32"/>
    </location>
</feature>
<keyword evidence="2" id="KW-0812">Transmembrane</keyword>
<dbReference type="RefSeq" id="WP_197529318.1">
    <property type="nucleotide sequence ID" value="NZ_CP036278.1"/>
</dbReference>
<keyword evidence="4" id="KW-1185">Reference proteome</keyword>
<feature type="compositionally biased region" description="Gly residues" evidence="1">
    <location>
        <begin position="305"/>
        <end position="337"/>
    </location>
</feature>
<dbReference type="KEGG" id="amuc:Pan181_46550"/>
<sequence>MEQLRVALAWLTKYHFWLLSVLVIGICSLVWWMGASALDEEKATALKTIDGAFSKQQTLIGRAYHPSEDVNRKQKEQITELAAETRTIWNELYERQRKEVLKWPDQLPRSFRVAVENKQFGDEIDQGNREKYGTYIRGRFKDLPKIINANELDESELTGGGGGGGFGGGRGGEFGGGGGRGGFGGFGAGGEVDENGNPVEVDYTVYWSPEDQQRIAADLDWQTTQSYWRIWVTQEDLWVYEAMLRAVAATNEAKGSDRMSSAAIPQIIALEVGRDAAQESRTSGRIKMLAPAGGGLGSMEGGMDAMGGRGGEFQDPGAGGGGEFDQFGGGGRGGEFGAGEADSNDPAQEKAIRLSGRYIDAEGKPISVPPGEEPLDPSIFGQELKRLPIHMELQMDTRWLPMLITHLANADLQIQITEVRVGVTGESSGGGFGGGRGGEFGGGGGRGGEFGGGFGGFGGGDGSILAFNRKPYMKPVILQGIVLIFNPPDDAILNVDDGSGDDSMNLNMTSL</sequence>
<reference evidence="3 4" key="1">
    <citation type="submission" date="2019-02" db="EMBL/GenBank/DDBJ databases">
        <title>Deep-cultivation of Planctomycetes and their phenomic and genomic characterization uncovers novel biology.</title>
        <authorList>
            <person name="Wiegand S."/>
            <person name="Jogler M."/>
            <person name="Boedeker C."/>
            <person name="Pinto D."/>
            <person name="Vollmers J."/>
            <person name="Rivas-Marin E."/>
            <person name="Kohn T."/>
            <person name="Peeters S.H."/>
            <person name="Heuer A."/>
            <person name="Rast P."/>
            <person name="Oberbeckmann S."/>
            <person name="Bunk B."/>
            <person name="Jeske O."/>
            <person name="Meyerdierks A."/>
            <person name="Storesund J.E."/>
            <person name="Kallscheuer N."/>
            <person name="Luecker S."/>
            <person name="Lage O.M."/>
            <person name="Pohl T."/>
            <person name="Merkel B.J."/>
            <person name="Hornburger P."/>
            <person name="Mueller R.-W."/>
            <person name="Bruemmer F."/>
            <person name="Labrenz M."/>
            <person name="Spormann A.M."/>
            <person name="Op den Camp H."/>
            <person name="Overmann J."/>
            <person name="Amann R."/>
            <person name="Jetten M.S.M."/>
            <person name="Mascher T."/>
            <person name="Medema M.H."/>
            <person name="Devos D.P."/>
            <person name="Kaster A.-K."/>
            <person name="Ovreas L."/>
            <person name="Rohde M."/>
            <person name="Galperin M.Y."/>
            <person name="Jogler C."/>
        </authorList>
    </citation>
    <scope>NUCLEOTIDE SEQUENCE [LARGE SCALE GENOMIC DNA]</scope>
    <source>
        <strain evidence="3 4">Pan181</strain>
    </source>
</reference>
<dbReference type="EMBL" id="CP036278">
    <property type="protein sequence ID" value="QDU58420.1"/>
    <property type="molecule type" value="Genomic_DNA"/>
</dbReference>
<protein>
    <submittedName>
        <fullName evidence="3">Uncharacterized protein</fullName>
    </submittedName>
</protein>
<evidence type="ECO:0000256" key="2">
    <source>
        <dbReference type="SAM" id="Phobius"/>
    </source>
</evidence>
<dbReference type="AlphaFoldDB" id="A0A518AUL4"/>
<accession>A0A518AUL4</accession>
<evidence type="ECO:0000313" key="3">
    <source>
        <dbReference type="EMBL" id="QDU58420.1"/>
    </source>
</evidence>
<name>A0A518AUL4_9BACT</name>
<gene>
    <name evidence="3" type="ORF">Pan181_46550</name>
</gene>
<keyword evidence="2" id="KW-1133">Transmembrane helix</keyword>
<proteinExistence type="predicted"/>
<evidence type="ECO:0000313" key="4">
    <source>
        <dbReference type="Proteomes" id="UP000315750"/>
    </source>
</evidence>